<feature type="compositionally biased region" description="Low complexity" evidence="1">
    <location>
        <begin position="388"/>
        <end position="399"/>
    </location>
</feature>
<reference evidence="2" key="1">
    <citation type="submission" date="2021-01" db="EMBL/GenBank/DDBJ databases">
        <authorList>
            <person name="Corre E."/>
            <person name="Pelletier E."/>
            <person name="Niang G."/>
            <person name="Scheremetjew M."/>
            <person name="Finn R."/>
            <person name="Kale V."/>
            <person name="Holt S."/>
            <person name="Cochrane G."/>
            <person name="Meng A."/>
            <person name="Brown T."/>
            <person name="Cohen L."/>
        </authorList>
    </citation>
    <scope>NUCLEOTIDE SEQUENCE</scope>
    <source>
        <strain evidence="2">WS</strain>
    </source>
</reference>
<feature type="compositionally biased region" description="Polar residues" evidence="1">
    <location>
        <begin position="137"/>
        <end position="156"/>
    </location>
</feature>
<dbReference type="EMBL" id="HBGD01007173">
    <property type="protein sequence ID" value="CAD9082753.1"/>
    <property type="molecule type" value="Transcribed_RNA"/>
</dbReference>
<feature type="region of interest" description="Disordered" evidence="1">
    <location>
        <begin position="97"/>
        <end position="156"/>
    </location>
</feature>
<evidence type="ECO:0000313" key="2">
    <source>
        <dbReference type="EMBL" id="CAD9082753.1"/>
    </source>
</evidence>
<accession>A0A7S1PGH3</accession>
<proteinExistence type="predicted"/>
<feature type="compositionally biased region" description="Basic and acidic residues" evidence="1">
    <location>
        <begin position="97"/>
        <end position="111"/>
    </location>
</feature>
<feature type="compositionally biased region" description="Basic and acidic residues" evidence="1">
    <location>
        <begin position="119"/>
        <end position="128"/>
    </location>
</feature>
<gene>
    <name evidence="2" type="ORF">PCOS0759_LOCUS5993</name>
</gene>
<evidence type="ECO:0000256" key="1">
    <source>
        <dbReference type="SAM" id="MobiDB-lite"/>
    </source>
</evidence>
<name>A0A7S1PGH3_9EUKA</name>
<dbReference type="AlphaFoldDB" id="A0A7S1PGH3"/>
<feature type="compositionally biased region" description="Basic residues" evidence="1">
    <location>
        <begin position="346"/>
        <end position="357"/>
    </location>
</feature>
<sequence length="469" mass="53480">MYCHKSRTFVVDWNTVRSSMRHSSVVAHHNWNATSTVFNEDFVWAGAGIGPLGGDGDASVVRCSHQEEDLAHRPMFSMEGNDDNDATNFDLALDHGMDAHQHRPPHHDVPAHQEQPPHASHDQREHHSTISISSSSPEPAQNRAGTTTLPQHSTHPNLLTPHRLWCTHQLNSSIFTSHDSIPNVTVHQKHRREKKHEYVDQNIYSSIRYETYVTLQFANSSISSMSNLQYTHDINVRLIAKEIHTNGSVHSIADSSKFDGVNHSLLKKHPKTRKFKDALFTNQLAVHFDSSLSHYFTKKDYLIEMEIYAERHSRVDPSTAAVPNGFDDRVSLMVLRSPVVRVFARKANKKRSNRRKDRSSQQLRTTTRASSPPSDKLAYITVDNEQNSISSKSPRSDVSSPDKKRKRQHNCRSSTGQTPPLKQRRVLVSRTVERFERELDALLQLEYATKNPTDALHRVIVKLFSDRQE</sequence>
<feature type="compositionally biased region" description="Polar residues" evidence="1">
    <location>
        <begin position="411"/>
        <end position="420"/>
    </location>
</feature>
<feature type="region of interest" description="Disordered" evidence="1">
    <location>
        <begin position="346"/>
        <end position="423"/>
    </location>
</feature>
<protein>
    <submittedName>
        <fullName evidence="2">Uncharacterized protein</fullName>
    </submittedName>
</protein>
<feature type="compositionally biased region" description="Polar residues" evidence="1">
    <location>
        <begin position="361"/>
        <end position="373"/>
    </location>
</feature>
<organism evidence="2">
    <name type="scientific">Percolomonas cosmopolitus</name>
    <dbReference type="NCBI Taxonomy" id="63605"/>
    <lineage>
        <taxon>Eukaryota</taxon>
        <taxon>Discoba</taxon>
        <taxon>Heterolobosea</taxon>
        <taxon>Tetramitia</taxon>
        <taxon>Eutetramitia</taxon>
        <taxon>Percolomonadidae</taxon>
        <taxon>Percolomonas</taxon>
    </lineage>
</organism>